<reference evidence="3 4" key="1">
    <citation type="submission" date="2018-04" db="EMBL/GenBank/DDBJ databases">
        <title>Genome of Nocardioides gansuensis WSJ-1.</title>
        <authorList>
            <person name="Wu S."/>
            <person name="Wang G."/>
        </authorList>
    </citation>
    <scope>NUCLEOTIDE SEQUENCE [LARGE SCALE GENOMIC DNA]</scope>
    <source>
        <strain evidence="3 4">WSJ-1</strain>
    </source>
</reference>
<dbReference type="EMBL" id="QDGZ01000019">
    <property type="protein sequence ID" value="PVG80594.1"/>
    <property type="molecule type" value="Genomic_DNA"/>
</dbReference>
<keyword evidence="4" id="KW-1185">Reference proteome</keyword>
<dbReference type="Proteomes" id="UP000246018">
    <property type="component" value="Unassembled WGS sequence"/>
</dbReference>
<evidence type="ECO:0000256" key="1">
    <source>
        <dbReference type="SAM" id="MobiDB-lite"/>
    </source>
</evidence>
<protein>
    <recommendedName>
        <fullName evidence="5">DUF306 domain-containing protein</fullName>
    </recommendedName>
</protein>
<organism evidence="3 4">
    <name type="scientific">Nocardioides gansuensis</name>
    <dbReference type="NCBI Taxonomy" id="2138300"/>
    <lineage>
        <taxon>Bacteria</taxon>
        <taxon>Bacillati</taxon>
        <taxon>Actinomycetota</taxon>
        <taxon>Actinomycetes</taxon>
        <taxon>Propionibacteriales</taxon>
        <taxon>Nocardioidaceae</taxon>
        <taxon>Nocardioides</taxon>
    </lineage>
</organism>
<comment type="caution">
    <text evidence="3">The sequence shown here is derived from an EMBL/GenBank/DDBJ whole genome shotgun (WGS) entry which is preliminary data.</text>
</comment>
<sequence>MRLRFVVLVAAALLIVTGCSESDPSTDADAGADGPPTTTASEEVTSDPPEPSRKDREDDLELRGDWEELGPDGFLELRLGMSQAEALATRRIAIGETVGRCTGFYLAMYGDAQPGPHGYFTTGRGLSVIRAQGQMHTANGVKHGTRHSKVLDSFADLVGSESFMTARASDRAEYYFVFNEGVVSDFGLASAGDPCLVRALRR</sequence>
<keyword evidence="2" id="KW-0732">Signal</keyword>
<proteinExistence type="predicted"/>
<evidence type="ECO:0000313" key="3">
    <source>
        <dbReference type="EMBL" id="PVG80594.1"/>
    </source>
</evidence>
<feature type="chain" id="PRO_5015713046" description="DUF306 domain-containing protein" evidence="2">
    <location>
        <begin position="23"/>
        <end position="202"/>
    </location>
</feature>
<feature type="region of interest" description="Disordered" evidence="1">
    <location>
        <begin position="21"/>
        <end position="58"/>
    </location>
</feature>
<feature type="signal peptide" evidence="2">
    <location>
        <begin position="1"/>
        <end position="22"/>
    </location>
</feature>
<gene>
    <name evidence="3" type="ORF">DDE18_22300</name>
</gene>
<evidence type="ECO:0000313" key="4">
    <source>
        <dbReference type="Proteomes" id="UP000246018"/>
    </source>
</evidence>
<name>A0A2T8F4F2_9ACTN</name>
<dbReference type="PROSITE" id="PS51257">
    <property type="entry name" value="PROKAR_LIPOPROTEIN"/>
    <property type="match status" value="1"/>
</dbReference>
<evidence type="ECO:0000256" key="2">
    <source>
        <dbReference type="SAM" id="SignalP"/>
    </source>
</evidence>
<accession>A0A2T8F4F2</accession>
<dbReference type="AlphaFoldDB" id="A0A2T8F4F2"/>
<evidence type="ECO:0008006" key="5">
    <source>
        <dbReference type="Google" id="ProtNLM"/>
    </source>
</evidence>